<keyword evidence="1" id="KW-0548">Nucleotidyltransferase</keyword>
<organism evidence="1 2">
    <name type="scientific">Cytobacillus firmus</name>
    <name type="common">Bacillus firmus</name>
    <dbReference type="NCBI Taxonomy" id="1399"/>
    <lineage>
        <taxon>Bacteria</taxon>
        <taxon>Bacillati</taxon>
        <taxon>Bacillota</taxon>
        <taxon>Bacilli</taxon>
        <taxon>Bacillales</taxon>
        <taxon>Bacillaceae</taxon>
        <taxon>Cytobacillus</taxon>
    </lineage>
</organism>
<dbReference type="Pfam" id="PF10706">
    <property type="entry name" value="Aminoglyc_resit"/>
    <property type="match status" value="1"/>
</dbReference>
<evidence type="ECO:0000313" key="1">
    <source>
        <dbReference type="EMBL" id="RBP87813.1"/>
    </source>
</evidence>
<dbReference type="AlphaFoldDB" id="A0A366JK32"/>
<name>A0A366JK32_CYTFI</name>
<dbReference type="OrthoDB" id="9800567at2"/>
<gene>
    <name evidence="1" type="ORF">DFO70_1171</name>
</gene>
<dbReference type="Proteomes" id="UP000252731">
    <property type="component" value="Unassembled WGS sequence"/>
</dbReference>
<dbReference type="RefSeq" id="WP_113885092.1">
    <property type="nucleotide sequence ID" value="NZ_QNSF01000017.1"/>
</dbReference>
<sequence>MSDNKEVWKPLSVTEIQMIFKKIPILWWIAGGWALDLFLERTTRVHSDIDTVILRCDHIILQEHLQDDWEMCKAYKGKLIPWNQEEQLAPQFDNIWAKKKGETSWAFQVMIFDTVDKHWIYRRNGAIRKLLEDIGLESLSGIPYLRPEIQLLYKGGSSVIRDKDVIDLNNVLPKLSDKEFHWLKKSLSIQFPNGHPWINVLDSYTKIT</sequence>
<accession>A0A366JK32</accession>
<protein>
    <submittedName>
        <fullName evidence="1">Aminoglycoside-2''-adenylyltransferase</fullName>
    </submittedName>
</protein>
<comment type="caution">
    <text evidence="1">The sequence shown here is derived from an EMBL/GenBank/DDBJ whole genome shotgun (WGS) entry which is preliminary data.</text>
</comment>
<keyword evidence="1" id="KW-0808">Transferase</keyword>
<proteinExistence type="predicted"/>
<dbReference type="EMBL" id="QNSF01000017">
    <property type="protein sequence ID" value="RBP87813.1"/>
    <property type="molecule type" value="Genomic_DNA"/>
</dbReference>
<evidence type="ECO:0000313" key="2">
    <source>
        <dbReference type="Proteomes" id="UP000252731"/>
    </source>
</evidence>
<reference evidence="1 2" key="1">
    <citation type="submission" date="2018-06" db="EMBL/GenBank/DDBJ databases">
        <title>Freshwater and sediment microbial communities from various areas in North America, analyzing microbe dynamics in response to fracking.</title>
        <authorList>
            <person name="Lamendella R."/>
        </authorList>
    </citation>
    <scope>NUCLEOTIDE SEQUENCE [LARGE SCALE GENOMIC DNA]</scope>
    <source>
        <strain evidence="1 2">14_TX</strain>
    </source>
</reference>
<dbReference type="GO" id="GO:0016779">
    <property type="term" value="F:nucleotidyltransferase activity"/>
    <property type="evidence" value="ECO:0007669"/>
    <property type="project" value="UniProtKB-KW"/>
</dbReference>
<dbReference type="InterPro" id="IPR019646">
    <property type="entry name" value="Aminoglyc_AdlTrfase"/>
</dbReference>
<dbReference type="Gene3D" id="3.30.460.40">
    <property type="match status" value="1"/>
</dbReference>
<keyword evidence="2" id="KW-1185">Reference proteome</keyword>